<dbReference type="PRINTS" id="PR00111">
    <property type="entry name" value="ABHYDROLASE"/>
</dbReference>
<dbReference type="GO" id="GO:0016787">
    <property type="term" value="F:hydrolase activity"/>
    <property type="evidence" value="ECO:0007669"/>
    <property type="project" value="UniProtKB-KW"/>
</dbReference>
<organism evidence="3 4">
    <name type="scientific">Fodinibius salsisoli</name>
    <dbReference type="NCBI Taxonomy" id="2820877"/>
    <lineage>
        <taxon>Bacteria</taxon>
        <taxon>Pseudomonadati</taxon>
        <taxon>Balneolota</taxon>
        <taxon>Balneolia</taxon>
        <taxon>Balneolales</taxon>
        <taxon>Balneolaceae</taxon>
        <taxon>Fodinibius</taxon>
    </lineage>
</organism>
<feature type="domain" description="HTH luxR-type" evidence="2">
    <location>
        <begin position="289"/>
        <end position="354"/>
    </location>
</feature>
<dbReference type="Pfam" id="PF00196">
    <property type="entry name" value="GerE"/>
    <property type="match status" value="1"/>
</dbReference>
<dbReference type="EMBL" id="JAGGJA010000002">
    <property type="protein sequence ID" value="MCW9706117.1"/>
    <property type="molecule type" value="Genomic_DNA"/>
</dbReference>
<proteinExistence type="predicted"/>
<dbReference type="PROSITE" id="PS00622">
    <property type="entry name" value="HTH_LUXR_1"/>
    <property type="match status" value="1"/>
</dbReference>
<evidence type="ECO:0000313" key="3">
    <source>
        <dbReference type="EMBL" id="MCW9706117.1"/>
    </source>
</evidence>
<dbReference type="InterPro" id="IPR000792">
    <property type="entry name" value="Tscrpt_reg_LuxR_C"/>
</dbReference>
<dbReference type="PANTHER" id="PTHR43798:SF31">
    <property type="entry name" value="AB HYDROLASE SUPERFAMILY PROTEIN YCLE"/>
    <property type="match status" value="1"/>
</dbReference>
<dbReference type="PANTHER" id="PTHR43798">
    <property type="entry name" value="MONOACYLGLYCEROL LIPASE"/>
    <property type="match status" value="1"/>
</dbReference>
<evidence type="ECO:0000313" key="4">
    <source>
        <dbReference type="Proteomes" id="UP001207918"/>
    </source>
</evidence>
<sequence>MEQNIRFCTASDGIGIAYATSGEGPPLVKAANYLTHLEHDGRSPVWKHWLKEFSRDHTFVRYDARGSGLSDRDVHHYSIDAWVHDLEAVVDALNIDKFPLLGISQGAAVSIAYAAKHPEKVSHLILYGGYARGRFNRGLSPEQKMEAETLINVIRTGWGQENPAFRQLFTTLLIPGGTKEQKDWLNELARISASPESAATMERAFYHIDVSDLAKDISIPTLILHAKQDAGIPFEESRILATLIPEARLITLGSKNHILLEKEPAWERFLTEVRSFIGSTNEQPERRRPREIFPELTPREREVLNLIAKGFKNDEIADQLFISPKTVRNHNTRIFSKLQVNSRAKAIVLAREAGVGIEP</sequence>
<evidence type="ECO:0000259" key="2">
    <source>
        <dbReference type="PROSITE" id="PS50043"/>
    </source>
</evidence>
<evidence type="ECO:0000256" key="1">
    <source>
        <dbReference type="ARBA" id="ARBA00022801"/>
    </source>
</evidence>
<keyword evidence="1 3" id="KW-0378">Hydrolase</keyword>
<gene>
    <name evidence="3" type="ORF">J6I44_04600</name>
</gene>
<protein>
    <submittedName>
        <fullName evidence="3">Alpha/beta fold hydrolase</fullName>
    </submittedName>
</protein>
<dbReference type="InterPro" id="IPR029058">
    <property type="entry name" value="AB_hydrolase_fold"/>
</dbReference>
<keyword evidence="4" id="KW-1185">Reference proteome</keyword>
<comment type="caution">
    <text evidence="3">The sequence shown here is derived from an EMBL/GenBank/DDBJ whole genome shotgun (WGS) entry which is preliminary data.</text>
</comment>
<dbReference type="SUPFAM" id="SSF53474">
    <property type="entry name" value="alpha/beta-Hydrolases"/>
    <property type="match status" value="1"/>
</dbReference>
<reference evidence="3 4" key="1">
    <citation type="submission" date="2021-03" db="EMBL/GenBank/DDBJ databases">
        <title>Aliifodinibius sp. nov., a new bacterium isolated from saline soil.</title>
        <authorList>
            <person name="Galisteo C."/>
            <person name="De La Haba R."/>
            <person name="Sanchez-Porro C."/>
            <person name="Ventosa A."/>
        </authorList>
    </citation>
    <scope>NUCLEOTIDE SEQUENCE [LARGE SCALE GENOMIC DNA]</scope>
    <source>
        <strain evidence="3 4">1BSP15-2V2</strain>
    </source>
</reference>
<dbReference type="InterPro" id="IPR050266">
    <property type="entry name" value="AB_hydrolase_sf"/>
</dbReference>
<dbReference type="Pfam" id="PF00561">
    <property type="entry name" value="Abhydrolase_1"/>
    <property type="match status" value="1"/>
</dbReference>
<dbReference type="InterPro" id="IPR000073">
    <property type="entry name" value="AB_hydrolase_1"/>
</dbReference>
<dbReference type="PROSITE" id="PS50043">
    <property type="entry name" value="HTH_LUXR_2"/>
    <property type="match status" value="1"/>
</dbReference>
<accession>A0ABT3PJJ6</accession>
<dbReference type="InterPro" id="IPR036388">
    <property type="entry name" value="WH-like_DNA-bd_sf"/>
</dbReference>
<dbReference type="CDD" id="cd06170">
    <property type="entry name" value="LuxR_C_like"/>
    <property type="match status" value="1"/>
</dbReference>
<dbReference type="Proteomes" id="UP001207918">
    <property type="component" value="Unassembled WGS sequence"/>
</dbReference>
<dbReference type="Gene3D" id="3.40.50.1820">
    <property type="entry name" value="alpha/beta hydrolase"/>
    <property type="match status" value="1"/>
</dbReference>
<name>A0ABT3PJJ6_9BACT</name>
<dbReference type="InterPro" id="IPR016032">
    <property type="entry name" value="Sig_transdc_resp-reg_C-effctor"/>
</dbReference>
<dbReference type="Gene3D" id="1.10.10.10">
    <property type="entry name" value="Winged helix-like DNA-binding domain superfamily/Winged helix DNA-binding domain"/>
    <property type="match status" value="1"/>
</dbReference>
<dbReference type="SMART" id="SM00421">
    <property type="entry name" value="HTH_LUXR"/>
    <property type="match status" value="1"/>
</dbReference>
<dbReference type="SUPFAM" id="SSF46894">
    <property type="entry name" value="C-terminal effector domain of the bipartite response regulators"/>
    <property type="match status" value="1"/>
</dbReference>
<dbReference type="PRINTS" id="PR00038">
    <property type="entry name" value="HTHLUXR"/>
</dbReference>
<dbReference type="RefSeq" id="WP_286670463.1">
    <property type="nucleotide sequence ID" value="NZ_JAGGJA010000002.1"/>
</dbReference>